<proteinExistence type="predicted"/>
<sequence length="160" mass="18516">MKKRRVFSIFIFLVIWFSVACQVYKSPVQNIEENSLRNAVRIHPVHELAYVRLAQYLESHGRYTETFSVLRVGQQRIPGAIALVRLEGGLFQGLGFYNDSQKFYSAQISEHPDEALLYLDRAQLYWRMEKHQLALADAQKAITLQPDLFEAHYLTGVILS</sequence>
<dbReference type="EMBL" id="UINC01001323">
    <property type="protein sequence ID" value="SUZ77596.1"/>
    <property type="molecule type" value="Genomic_DNA"/>
</dbReference>
<dbReference type="AlphaFoldDB" id="A0A381QE88"/>
<name>A0A381QE88_9ZZZZ</name>
<dbReference type="SMART" id="SM00028">
    <property type="entry name" value="TPR"/>
    <property type="match status" value="1"/>
</dbReference>
<gene>
    <name evidence="1" type="ORF">METZ01_LOCUS30450</name>
</gene>
<dbReference type="PROSITE" id="PS50005">
    <property type="entry name" value="TPR"/>
    <property type="match status" value="1"/>
</dbReference>
<reference evidence="1" key="1">
    <citation type="submission" date="2018-05" db="EMBL/GenBank/DDBJ databases">
        <authorList>
            <person name="Lanie J.A."/>
            <person name="Ng W.-L."/>
            <person name="Kazmierczak K.M."/>
            <person name="Andrzejewski T.M."/>
            <person name="Davidsen T.M."/>
            <person name="Wayne K.J."/>
            <person name="Tettelin H."/>
            <person name="Glass J.I."/>
            <person name="Rusch D."/>
            <person name="Podicherti R."/>
            <person name="Tsui H.-C.T."/>
            <person name="Winkler M.E."/>
        </authorList>
    </citation>
    <scope>NUCLEOTIDE SEQUENCE</scope>
</reference>
<feature type="non-terminal residue" evidence="1">
    <location>
        <position position="160"/>
    </location>
</feature>
<dbReference type="InterPro" id="IPR019734">
    <property type="entry name" value="TPR_rpt"/>
</dbReference>
<dbReference type="Gene3D" id="1.25.40.10">
    <property type="entry name" value="Tetratricopeptide repeat domain"/>
    <property type="match status" value="1"/>
</dbReference>
<organism evidence="1">
    <name type="scientific">marine metagenome</name>
    <dbReference type="NCBI Taxonomy" id="408172"/>
    <lineage>
        <taxon>unclassified sequences</taxon>
        <taxon>metagenomes</taxon>
        <taxon>ecological metagenomes</taxon>
    </lineage>
</organism>
<dbReference type="InterPro" id="IPR011990">
    <property type="entry name" value="TPR-like_helical_dom_sf"/>
</dbReference>
<evidence type="ECO:0000313" key="1">
    <source>
        <dbReference type="EMBL" id="SUZ77596.1"/>
    </source>
</evidence>
<accession>A0A381QE88</accession>
<protein>
    <submittedName>
        <fullName evidence="1">Uncharacterized protein</fullName>
    </submittedName>
</protein>
<dbReference type="PROSITE" id="PS51257">
    <property type="entry name" value="PROKAR_LIPOPROTEIN"/>
    <property type="match status" value="1"/>
</dbReference>
<dbReference type="SUPFAM" id="SSF48452">
    <property type="entry name" value="TPR-like"/>
    <property type="match status" value="1"/>
</dbReference>